<comment type="caution">
    <text evidence="3">The sequence shown here is derived from an EMBL/GenBank/DDBJ whole genome shotgun (WGS) entry which is preliminary data.</text>
</comment>
<feature type="region of interest" description="Disordered" evidence="1">
    <location>
        <begin position="401"/>
        <end position="428"/>
    </location>
</feature>
<sequence length="759" mass="86538">MSLAKEREESSRRMLQLSHYQTLFDLNVTSERCKLVLEQVEATVKPLVESYLRRLNDPSLHIHTYATTLQTTYHDALKKKHSNIGRKYFVQIMRTVGQSQVNELTLEFNGMSRVVSIHVETNFYPMWEASRTNRLGDILGGLGADTTVMASSSGQDAPEREIVKFDAVQDFIKSCIKPRRRPWFYFAKLHPLKEEWSESRLFEELDKAYAQLSSIRSYLADEKGLSDRAGRILELFKEEHEKQEILLFQKPYQLQLSAAEKVQSGVSRQAFTVKDGDQLIEKGYVVYYRYHEKQTPHEVLAIQLDGHNHIYTNIRNLLGPGLQEWWIRKTFATHSLDNAKVLEESMTLLRQHGIEVRDADTYLAGVFDNDAAAFTEPAAEVKKRLIASALLFAHASEKLQLPTSEEGGSQPPKPAGAGDGGDEGGDPETYTASFRLPPILDTVVSSGLTFSLDIVRDFHLNLTALDDKHFVILSGISGTGKTQLARLYANAVYGLEYEAANPYLSIIPVRPDWTDSSALFGYYSSFEQRYVVPEFLRVVLQAQQEREKPHFIVLDEMNLARVEYYLSDYLSGVESRKEIPLHSREDVEAVPKTVTIPPNLYVIGTVNVDETTHAISDKVLDRAFVMTLSEVDFDSFWDRIDEETQGRVAGEFHFLRKVYGIMKEHHLHFGYRSMQEMLRKLLQNKALEDSVRLDEEKALERVVMEKVLPKVRGDDSIADMLSALKGTLAERFGAGSESVRIVERMEKEIVRYGAAQFWR</sequence>
<evidence type="ECO:0000313" key="4">
    <source>
        <dbReference type="Proteomes" id="UP000309676"/>
    </source>
</evidence>
<dbReference type="GO" id="GO:0016887">
    <property type="term" value="F:ATP hydrolysis activity"/>
    <property type="evidence" value="ECO:0007669"/>
    <property type="project" value="InterPro"/>
</dbReference>
<dbReference type="Gene3D" id="3.40.50.300">
    <property type="entry name" value="P-loop containing nucleotide triphosphate hydrolases"/>
    <property type="match status" value="1"/>
</dbReference>
<proteinExistence type="predicted"/>
<protein>
    <recommendedName>
        <fullName evidence="2">AAA+ ATPase domain-containing protein</fullName>
    </recommendedName>
</protein>
<dbReference type="AlphaFoldDB" id="A0A5R9GKI6"/>
<dbReference type="Proteomes" id="UP000309676">
    <property type="component" value="Unassembled WGS sequence"/>
</dbReference>
<dbReference type="EMBL" id="VCIW01000001">
    <property type="protein sequence ID" value="TLS54114.1"/>
    <property type="molecule type" value="Genomic_DNA"/>
</dbReference>
<keyword evidence="4" id="KW-1185">Reference proteome</keyword>
<accession>A0A5R9GKI6</accession>
<dbReference type="GO" id="GO:0005524">
    <property type="term" value="F:ATP binding"/>
    <property type="evidence" value="ECO:0007669"/>
    <property type="project" value="InterPro"/>
</dbReference>
<dbReference type="SMART" id="SM00382">
    <property type="entry name" value="AAA"/>
    <property type="match status" value="1"/>
</dbReference>
<reference evidence="3 4" key="1">
    <citation type="submission" date="2019-05" db="EMBL/GenBank/DDBJ databases">
        <authorList>
            <person name="Narsing Rao M.P."/>
            <person name="Li W.J."/>
        </authorList>
    </citation>
    <scope>NUCLEOTIDE SEQUENCE [LARGE SCALE GENOMIC DNA]</scope>
    <source>
        <strain evidence="3 4">SYSU_K30003</strain>
    </source>
</reference>
<dbReference type="InterPro" id="IPR027417">
    <property type="entry name" value="P-loop_NTPase"/>
</dbReference>
<dbReference type="Pfam" id="PF07728">
    <property type="entry name" value="AAA_5"/>
    <property type="match status" value="1"/>
</dbReference>
<dbReference type="InterPro" id="IPR011704">
    <property type="entry name" value="ATPase_dyneun-rel_AAA"/>
</dbReference>
<name>A0A5R9GKI6_9BACL</name>
<organism evidence="3 4">
    <name type="scientific">Paenibacillus antri</name>
    <dbReference type="NCBI Taxonomy" id="2582848"/>
    <lineage>
        <taxon>Bacteria</taxon>
        <taxon>Bacillati</taxon>
        <taxon>Bacillota</taxon>
        <taxon>Bacilli</taxon>
        <taxon>Bacillales</taxon>
        <taxon>Paenibacillaceae</taxon>
        <taxon>Paenibacillus</taxon>
    </lineage>
</organism>
<gene>
    <name evidence="3" type="ORF">FE782_01855</name>
</gene>
<evidence type="ECO:0000256" key="1">
    <source>
        <dbReference type="SAM" id="MobiDB-lite"/>
    </source>
</evidence>
<evidence type="ECO:0000259" key="2">
    <source>
        <dbReference type="SMART" id="SM00382"/>
    </source>
</evidence>
<dbReference type="SUPFAM" id="SSF52540">
    <property type="entry name" value="P-loop containing nucleoside triphosphate hydrolases"/>
    <property type="match status" value="1"/>
</dbReference>
<evidence type="ECO:0000313" key="3">
    <source>
        <dbReference type="EMBL" id="TLS54114.1"/>
    </source>
</evidence>
<dbReference type="InterPro" id="IPR003593">
    <property type="entry name" value="AAA+_ATPase"/>
</dbReference>
<feature type="domain" description="AAA+ ATPase" evidence="2">
    <location>
        <begin position="467"/>
        <end position="630"/>
    </location>
</feature>